<dbReference type="Proteomes" id="UP000735302">
    <property type="component" value="Unassembled WGS sequence"/>
</dbReference>
<protein>
    <recommendedName>
        <fullName evidence="3">Immunoglobulin subtype domain-containing protein</fullName>
    </recommendedName>
</protein>
<sequence length="215" mass="23535">MVILQARPSGKGAVRQCQGCQAEFLIYHLTATILCFICYFTHFEENIVTIESSTSIIDLCSDTNYTNHQIPITCRVPKDKINPAPLFSISMDGLIFDVLIGGLNIACSQSQFYPSPNAGVVYQVTCRVVNKITGKTQEQETIITFRKPPLLPPKIIIKGETYQGINALNRITLAAGYTGDMTCRVEGGYSKAHTTQLTCGSLTATGRENVATLTF</sequence>
<evidence type="ECO:0008006" key="3">
    <source>
        <dbReference type="Google" id="ProtNLM"/>
    </source>
</evidence>
<keyword evidence="2" id="KW-1185">Reference proteome</keyword>
<reference evidence="1 2" key="1">
    <citation type="journal article" date="2021" name="Elife">
        <title>Chloroplast acquisition without the gene transfer in kleptoplastic sea slugs, Plakobranchus ocellatus.</title>
        <authorList>
            <person name="Maeda T."/>
            <person name="Takahashi S."/>
            <person name="Yoshida T."/>
            <person name="Shimamura S."/>
            <person name="Takaki Y."/>
            <person name="Nagai Y."/>
            <person name="Toyoda A."/>
            <person name="Suzuki Y."/>
            <person name="Arimoto A."/>
            <person name="Ishii H."/>
            <person name="Satoh N."/>
            <person name="Nishiyama T."/>
            <person name="Hasebe M."/>
            <person name="Maruyama T."/>
            <person name="Minagawa J."/>
            <person name="Obokata J."/>
            <person name="Shigenobu S."/>
        </authorList>
    </citation>
    <scope>NUCLEOTIDE SEQUENCE [LARGE SCALE GENOMIC DNA]</scope>
</reference>
<gene>
    <name evidence="1" type="ORF">PoB_007315700</name>
</gene>
<name>A0AAV4DQQ9_9GAST</name>
<evidence type="ECO:0000313" key="2">
    <source>
        <dbReference type="Proteomes" id="UP000735302"/>
    </source>
</evidence>
<evidence type="ECO:0000313" key="1">
    <source>
        <dbReference type="EMBL" id="GFO46652.1"/>
    </source>
</evidence>
<organism evidence="1 2">
    <name type="scientific">Plakobranchus ocellatus</name>
    <dbReference type="NCBI Taxonomy" id="259542"/>
    <lineage>
        <taxon>Eukaryota</taxon>
        <taxon>Metazoa</taxon>
        <taxon>Spiralia</taxon>
        <taxon>Lophotrochozoa</taxon>
        <taxon>Mollusca</taxon>
        <taxon>Gastropoda</taxon>
        <taxon>Heterobranchia</taxon>
        <taxon>Euthyneura</taxon>
        <taxon>Panpulmonata</taxon>
        <taxon>Sacoglossa</taxon>
        <taxon>Placobranchoidea</taxon>
        <taxon>Plakobranchidae</taxon>
        <taxon>Plakobranchus</taxon>
    </lineage>
</organism>
<accession>A0AAV4DQQ9</accession>
<dbReference type="AlphaFoldDB" id="A0AAV4DQQ9"/>
<dbReference type="EMBL" id="BLXT01008200">
    <property type="protein sequence ID" value="GFO46652.1"/>
    <property type="molecule type" value="Genomic_DNA"/>
</dbReference>
<comment type="caution">
    <text evidence="1">The sequence shown here is derived from an EMBL/GenBank/DDBJ whole genome shotgun (WGS) entry which is preliminary data.</text>
</comment>
<proteinExistence type="predicted"/>